<dbReference type="SUPFAM" id="SSF55874">
    <property type="entry name" value="ATPase domain of HSP90 chaperone/DNA topoisomerase II/histidine kinase"/>
    <property type="match status" value="1"/>
</dbReference>
<organism evidence="3">
    <name type="scientific">marine metagenome</name>
    <dbReference type="NCBI Taxonomy" id="408172"/>
    <lineage>
        <taxon>unclassified sequences</taxon>
        <taxon>metagenomes</taxon>
        <taxon>ecological metagenomes</taxon>
    </lineage>
</organism>
<dbReference type="CDD" id="cd16936">
    <property type="entry name" value="HATPase_RsbW-like"/>
    <property type="match status" value="1"/>
</dbReference>
<dbReference type="Gene3D" id="3.30.565.10">
    <property type="entry name" value="Histidine kinase-like ATPase, C-terminal domain"/>
    <property type="match status" value="1"/>
</dbReference>
<dbReference type="InterPro" id="IPR036890">
    <property type="entry name" value="HATPase_C_sf"/>
</dbReference>
<feature type="domain" description="Histidine kinase/HSP90-like ATPase" evidence="2">
    <location>
        <begin position="12"/>
        <end position="132"/>
    </location>
</feature>
<evidence type="ECO:0000259" key="2">
    <source>
        <dbReference type="Pfam" id="PF13581"/>
    </source>
</evidence>
<name>A0A383AS33_9ZZZZ</name>
<evidence type="ECO:0000313" key="3">
    <source>
        <dbReference type="EMBL" id="SVE10330.1"/>
    </source>
</evidence>
<dbReference type="EMBL" id="UINC01194304">
    <property type="protein sequence ID" value="SVE10330.1"/>
    <property type="molecule type" value="Genomic_DNA"/>
</dbReference>
<dbReference type="PANTHER" id="PTHR35526:SF3">
    <property type="entry name" value="ANTI-SIGMA-F FACTOR RSBW"/>
    <property type="match status" value="1"/>
</dbReference>
<dbReference type="AlphaFoldDB" id="A0A383AS33"/>
<dbReference type="Pfam" id="PF13581">
    <property type="entry name" value="HATPase_c_2"/>
    <property type="match status" value="1"/>
</dbReference>
<reference evidence="3" key="1">
    <citation type="submission" date="2018-05" db="EMBL/GenBank/DDBJ databases">
        <authorList>
            <person name="Lanie J.A."/>
            <person name="Ng W.-L."/>
            <person name="Kazmierczak K.M."/>
            <person name="Andrzejewski T.M."/>
            <person name="Davidsen T.M."/>
            <person name="Wayne K.J."/>
            <person name="Tettelin H."/>
            <person name="Glass J.I."/>
            <person name="Rusch D."/>
            <person name="Podicherti R."/>
            <person name="Tsui H.-C.T."/>
            <person name="Winkler M.E."/>
        </authorList>
    </citation>
    <scope>NUCLEOTIDE SEQUENCE</scope>
</reference>
<dbReference type="GO" id="GO:0004674">
    <property type="term" value="F:protein serine/threonine kinase activity"/>
    <property type="evidence" value="ECO:0007669"/>
    <property type="project" value="UniProtKB-KW"/>
</dbReference>
<protein>
    <recommendedName>
        <fullName evidence="2">Histidine kinase/HSP90-like ATPase domain-containing protein</fullName>
    </recommendedName>
</protein>
<keyword evidence="1" id="KW-0723">Serine/threonine-protein kinase</keyword>
<evidence type="ECO:0000256" key="1">
    <source>
        <dbReference type="ARBA" id="ARBA00022527"/>
    </source>
</evidence>
<keyword evidence="1" id="KW-0808">Transferase</keyword>
<proteinExistence type="predicted"/>
<accession>A0A383AS33</accession>
<gene>
    <name evidence="3" type="ORF">METZ01_LOCUS463184</name>
</gene>
<sequence length="136" mass="15412">MSVKEQKDFDVNAASLKEIRAFAREVLSKVPELESTTDDVVLALAEAAQNVVKHAYNGHPTTDQMRVEICYENKVLTLELLDKGDPAVPENIKPRKLDEIRPGGLGTFFIGQIMDEIVFKTSRKDWINHLVLTKRY</sequence>
<dbReference type="InterPro" id="IPR050267">
    <property type="entry name" value="Anti-sigma-factor_SerPK"/>
</dbReference>
<dbReference type="InterPro" id="IPR003594">
    <property type="entry name" value="HATPase_dom"/>
</dbReference>
<keyword evidence="1" id="KW-0418">Kinase</keyword>
<dbReference type="PANTHER" id="PTHR35526">
    <property type="entry name" value="ANTI-SIGMA-F FACTOR RSBW-RELATED"/>
    <property type="match status" value="1"/>
</dbReference>